<proteinExistence type="predicted"/>
<sequence>MPNYLFNAAVCCYNSIDPDDIKIGVKESTECLCLTSDCCLALKTNPYDVGMVTQSDEICKVGAYCCTLGLKKPKVLCSGASQCLCFKEVASLPFDSAFVGEPICAICFVKLYPTNDFGLAKTAPMCSAMSR</sequence>
<gene>
    <name evidence="1" type="ORF">CDEB00056_LOCUS3876</name>
</gene>
<evidence type="ECO:0000313" key="1">
    <source>
        <dbReference type="EMBL" id="CAE0459035.1"/>
    </source>
</evidence>
<reference evidence="1" key="1">
    <citation type="submission" date="2021-01" db="EMBL/GenBank/DDBJ databases">
        <authorList>
            <person name="Corre E."/>
            <person name="Pelletier E."/>
            <person name="Niang G."/>
            <person name="Scheremetjew M."/>
            <person name="Finn R."/>
            <person name="Kale V."/>
            <person name="Holt S."/>
            <person name="Cochrane G."/>
            <person name="Meng A."/>
            <person name="Brown T."/>
            <person name="Cohen L."/>
        </authorList>
    </citation>
    <scope>NUCLEOTIDE SEQUENCE</scope>
    <source>
        <strain evidence="1">MM31A-1</strain>
    </source>
</reference>
<dbReference type="EMBL" id="HBIO01005475">
    <property type="protein sequence ID" value="CAE0459035.1"/>
    <property type="molecule type" value="Transcribed_RNA"/>
</dbReference>
<dbReference type="AlphaFoldDB" id="A0A7S3V681"/>
<accession>A0A7S3V681</accession>
<name>A0A7S3V681_9STRA</name>
<organism evidence="1">
    <name type="scientific">Chaetoceros debilis</name>
    <dbReference type="NCBI Taxonomy" id="122233"/>
    <lineage>
        <taxon>Eukaryota</taxon>
        <taxon>Sar</taxon>
        <taxon>Stramenopiles</taxon>
        <taxon>Ochrophyta</taxon>
        <taxon>Bacillariophyta</taxon>
        <taxon>Coscinodiscophyceae</taxon>
        <taxon>Chaetocerotophycidae</taxon>
        <taxon>Chaetocerotales</taxon>
        <taxon>Chaetocerotaceae</taxon>
        <taxon>Chaetoceros</taxon>
    </lineage>
</organism>
<protein>
    <submittedName>
        <fullName evidence="1">Uncharacterized protein</fullName>
    </submittedName>
</protein>